<sequence>MDNMDNKKKKIIENIRKWSDELVLKDVEKVLRRLDKSEEKDEETYKYFTEIYDEIFHDLLFEKIKIEHNTKKLLEMLALPVNTRTLLMKERIVKKNFK</sequence>
<name>K2GHC5_9BACT</name>
<gene>
    <name evidence="1" type="ORF">ACD_2C00088G0009</name>
</gene>
<dbReference type="AlphaFoldDB" id="K2GHC5"/>
<organism evidence="1">
    <name type="scientific">uncultured bacterium</name>
    <name type="common">gcode 4</name>
    <dbReference type="NCBI Taxonomy" id="1234023"/>
    <lineage>
        <taxon>Bacteria</taxon>
        <taxon>environmental samples</taxon>
    </lineage>
</organism>
<reference evidence="1" key="1">
    <citation type="journal article" date="2012" name="Science">
        <title>Fermentation, hydrogen, and sulfur metabolism in multiple uncultivated bacterial phyla.</title>
        <authorList>
            <person name="Wrighton K.C."/>
            <person name="Thomas B.C."/>
            <person name="Sharon I."/>
            <person name="Miller C.S."/>
            <person name="Castelle C.J."/>
            <person name="VerBerkmoes N.C."/>
            <person name="Wilkins M.J."/>
            <person name="Hettich R.L."/>
            <person name="Lipton M.S."/>
            <person name="Williams K.H."/>
            <person name="Long P.E."/>
            <person name="Banfield J.F."/>
        </authorList>
    </citation>
    <scope>NUCLEOTIDE SEQUENCE [LARGE SCALE GENOMIC DNA]</scope>
</reference>
<comment type="caution">
    <text evidence="1">The sequence shown here is derived from an EMBL/GenBank/DDBJ whole genome shotgun (WGS) entry which is preliminary data.</text>
</comment>
<proteinExistence type="predicted"/>
<dbReference type="EMBL" id="AMFJ01000088">
    <property type="protein sequence ID" value="EKE29844.1"/>
    <property type="molecule type" value="Genomic_DNA"/>
</dbReference>
<evidence type="ECO:0000313" key="1">
    <source>
        <dbReference type="EMBL" id="EKE29844.1"/>
    </source>
</evidence>
<protein>
    <submittedName>
        <fullName evidence="1">Uncharacterized protein</fullName>
    </submittedName>
</protein>
<accession>K2GHC5</accession>